<dbReference type="GO" id="GO:0003868">
    <property type="term" value="F:4-hydroxyphenylpyruvate dioxygenase activity"/>
    <property type="evidence" value="ECO:0007669"/>
    <property type="project" value="InterPro"/>
</dbReference>
<evidence type="ECO:0000256" key="8">
    <source>
        <dbReference type="ARBA" id="ARBA00023232"/>
    </source>
</evidence>
<protein>
    <recommendedName>
        <fullName evidence="3 9">4-hydroxyphenylpyruvate dioxygenase</fullName>
    </recommendedName>
</protein>
<dbReference type="GO" id="GO:0006559">
    <property type="term" value="P:L-phenylalanine catabolic process"/>
    <property type="evidence" value="ECO:0007669"/>
    <property type="project" value="UniProtKB-KW"/>
</dbReference>
<dbReference type="InterPro" id="IPR029068">
    <property type="entry name" value="Glyas_Bleomycin-R_OHBP_Dase"/>
</dbReference>
<dbReference type="SUPFAM" id="SSF54593">
    <property type="entry name" value="Glyoxalase/Bleomycin resistance protein/Dihydroxybiphenyl dioxygenase"/>
    <property type="match status" value="1"/>
</dbReference>
<dbReference type="InterPro" id="IPR037523">
    <property type="entry name" value="VOC_core"/>
</dbReference>
<dbReference type="InterPro" id="IPR004360">
    <property type="entry name" value="Glyas_Fos-R_dOase_dom"/>
</dbReference>
<dbReference type="PROSITE" id="PS51819">
    <property type="entry name" value="VOC"/>
    <property type="match status" value="2"/>
</dbReference>
<feature type="binding site" evidence="10">
    <location>
        <position position="265"/>
    </location>
    <ligand>
        <name>Fe cation</name>
        <dbReference type="ChEBI" id="CHEBI:24875"/>
    </ligand>
</feature>
<evidence type="ECO:0000256" key="6">
    <source>
        <dbReference type="ARBA" id="ARBA00022878"/>
    </source>
</evidence>
<comment type="similarity">
    <text evidence="2 9">Belongs to the 4HPPD family.</text>
</comment>
<dbReference type="PANTHER" id="PTHR11959">
    <property type="entry name" value="4-HYDROXYPHENYLPYRUVATE DIOXYGENASE"/>
    <property type="match status" value="1"/>
</dbReference>
<dbReference type="NCBIfam" id="TIGR01263">
    <property type="entry name" value="4HPPD"/>
    <property type="match status" value="1"/>
</dbReference>
<dbReference type="Pfam" id="PF00903">
    <property type="entry name" value="Glyoxalase"/>
    <property type="match status" value="2"/>
</dbReference>
<dbReference type="AlphaFoldDB" id="A0A834M8W4"/>
<comment type="cofactor">
    <cofactor evidence="10">
        <name>Fe cation</name>
        <dbReference type="ChEBI" id="CHEBI:24875"/>
    </cofactor>
    <text evidence="10">Binds 1 Fe cation per subunit.</text>
</comment>
<organism evidence="12 13">
    <name type="scientific">Rhynchophorus ferrugineus</name>
    <name type="common">Red palm weevil</name>
    <name type="synonym">Curculio ferrugineus</name>
    <dbReference type="NCBI Taxonomy" id="354439"/>
    <lineage>
        <taxon>Eukaryota</taxon>
        <taxon>Metazoa</taxon>
        <taxon>Ecdysozoa</taxon>
        <taxon>Arthropoda</taxon>
        <taxon>Hexapoda</taxon>
        <taxon>Insecta</taxon>
        <taxon>Pterygota</taxon>
        <taxon>Neoptera</taxon>
        <taxon>Endopterygota</taxon>
        <taxon>Coleoptera</taxon>
        <taxon>Polyphaga</taxon>
        <taxon>Cucujiformia</taxon>
        <taxon>Curculionidae</taxon>
        <taxon>Dryophthorinae</taxon>
        <taxon>Rhynchophorus</taxon>
    </lineage>
</organism>
<dbReference type="EMBL" id="JAACXV010013738">
    <property type="protein sequence ID" value="KAF7272581.1"/>
    <property type="molecule type" value="Genomic_DNA"/>
</dbReference>
<feature type="binding site" evidence="10">
    <location>
        <position position="348"/>
    </location>
    <ligand>
        <name>Fe cation</name>
        <dbReference type="ChEBI" id="CHEBI:24875"/>
    </ligand>
</feature>
<keyword evidence="7 10" id="KW-0408">Iron</keyword>
<evidence type="ECO:0000256" key="2">
    <source>
        <dbReference type="ARBA" id="ARBA00005877"/>
    </source>
</evidence>
<dbReference type="GO" id="GO:0006572">
    <property type="term" value="P:L-tyrosine catabolic process"/>
    <property type="evidence" value="ECO:0007669"/>
    <property type="project" value="UniProtKB-KW"/>
</dbReference>
<comment type="caution">
    <text evidence="12">The sequence shown here is derived from an EMBL/GenBank/DDBJ whole genome shotgun (WGS) entry which is preliminary data.</text>
</comment>
<evidence type="ECO:0000256" key="7">
    <source>
        <dbReference type="ARBA" id="ARBA00023004"/>
    </source>
</evidence>
<reference evidence="12" key="1">
    <citation type="submission" date="2020-08" db="EMBL/GenBank/DDBJ databases">
        <title>Genome sequencing and assembly of the red palm weevil Rhynchophorus ferrugineus.</title>
        <authorList>
            <person name="Dias G.B."/>
            <person name="Bergman C.M."/>
            <person name="Manee M."/>
        </authorList>
    </citation>
    <scope>NUCLEOTIDE SEQUENCE</scope>
    <source>
        <strain evidence="12">AA-2017</strain>
        <tissue evidence="12">Whole larva</tissue>
    </source>
</reference>
<evidence type="ECO:0000256" key="9">
    <source>
        <dbReference type="PIRNR" id="PIRNR009283"/>
    </source>
</evidence>
<dbReference type="InterPro" id="IPR041735">
    <property type="entry name" value="4OHPhenylPyrv_dOase_C"/>
</dbReference>
<feature type="domain" description="VOC" evidence="11">
    <location>
        <begin position="179"/>
        <end position="337"/>
    </location>
</feature>
<feature type="binding site" evidence="10">
    <location>
        <position position="182"/>
    </location>
    <ligand>
        <name>Fe cation</name>
        <dbReference type="ChEBI" id="CHEBI:24875"/>
    </ligand>
</feature>
<keyword evidence="4 10" id="KW-0479">Metal-binding</keyword>
<dbReference type="InterPro" id="IPR005956">
    <property type="entry name" value="4OHPhenylPyrv_dOase"/>
</dbReference>
<dbReference type="InterPro" id="IPR041736">
    <property type="entry name" value="4OHPhenylPyrv_dOase_N"/>
</dbReference>
<dbReference type="GO" id="GO:0000139">
    <property type="term" value="C:Golgi membrane"/>
    <property type="evidence" value="ECO:0007669"/>
    <property type="project" value="TreeGrafter"/>
</dbReference>
<gene>
    <name evidence="12" type="ORF">GWI33_014640</name>
</gene>
<proteinExistence type="inferred from homology"/>
<dbReference type="CDD" id="cd07250">
    <property type="entry name" value="HPPD_C_like"/>
    <property type="match status" value="1"/>
</dbReference>
<dbReference type="Proteomes" id="UP000625711">
    <property type="component" value="Unassembled WGS sequence"/>
</dbReference>
<feature type="domain" description="VOC" evidence="11">
    <location>
        <begin position="18"/>
        <end position="149"/>
    </location>
</feature>
<accession>A0A834M8W4</accession>
<dbReference type="PANTHER" id="PTHR11959:SF1">
    <property type="entry name" value="4-HYDROXYPHENYLPYRUVATE DIOXYGENASE"/>
    <property type="match status" value="1"/>
</dbReference>
<keyword evidence="8" id="KW-0585">Phenylalanine catabolism</keyword>
<sequence length="380" mass="43544">MTSYTNKGPKPTNGRFISFDYLQFYVGNAKQAASYYTTRLGFKPLAYKGLETGERKYASHVVQQNQIRFVFTSAYNSGDDDFNNHLIKHGDGVKTVAFEVENLEGIVQRAKEQGAEVVRDIWQESDFDGIVRFATIRTYGHTVHTFVDRSLYQGPFLPGFMSVSDDSLSATLPPANLDFIDHVVGNQPDNQMESVAKWYENVLQFHRFWSVDDSQLHTEYSALRSIVMANWEENVKMPINEPADGKKKSQIQEYVDYYEGAGVQHIALNTQDIITAVENLQARGIEFLQVPDSYYDIIRERLKDSKVKIAEELDVLQKLKILIDYDENGYLLQIFTKNMQDRPTLFLEIIQRRNHNGFGAGNFKALFEAIEIEQAKRGNL</sequence>
<evidence type="ECO:0000313" key="12">
    <source>
        <dbReference type="EMBL" id="KAF7272581.1"/>
    </source>
</evidence>
<dbReference type="GO" id="GO:0046872">
    <property type="term" value="F:metal ion binding"/>
    <property type="evidence" value="ECO:0007669"/>
    <property type="project" value="UniProtKB-KW"/>
</dbReference>
<evidence type="ECO:0000259" key="11">
    <source>
        <dbReference type="PROSITE" id="PS51819"/>
    </source>
</evidence>
<dbReference type="GO" id="GO:0005789">
    <property type="term" value="C:endoplasmic reticulum membrane"/>
    <property type="evidence" value="ECO:0007669"/>
    <property type="project" value="TreeGrafter"/>
</dbReference>
<dbReference type="CDD" id="cd08342">
    <property type="entry name" value="HPPD_N_like"/>
    <property type="match status" value="1"/>
</dbReference>
<evidence type="ECO:0000256" key="4">
    <source>
        <dbReference type="ARBA" id="ARBA00022723"/>
    </source>
</evidence>
<dbReference type="Gene3D" id="3.10.180.10">
    <property type="entry name" value="2,3-Dihydroxybiphenyl 1,2-Dioxygenase, domain 1"/>
    <property type="match status" value="2"/>
</dbReference>
<evidence type="ECO:0000256" key="1">
    <source>
        <dbReference type="ARBA" id="ARBA00005162"/>
    </source>
</evidence>
<evidence type="ECO:0000313" key="13">
    <source>
        <dbReference type="Proteomes" id="UP000625711"/>
    </source>
</evidence>
<keyword evidence="6" id="KW-0828">Tyrosine catabolism</keyword>
<evidence type="ECO:0000256" key="10">
    <source>
        <dbReference type="PIRSR" id="PIRSR009283-1"/>
    </source>
</evidence>
<keyword evidence="5" id="KW-0677">Repeat</keyword>
<dbReference type="PIRSF" id="PIRSF009283">
    <property type="entry name" value="HPP_dOase"/>
    <property type="match status" value="1"/>
</dbReference>
<keyword evidence="13" id="KW-1185">Reference proteome</keyword>
<comment type="pathway">
    <text evidence="1">Amino-acid degradation; L-phenylalanine degradation; acetoacetate and fumarate from L-phenylalanine: step 3/6.</text>
</comment>
<evidence type="ECO:0000256" key="5">
    <source>
        <dbReference type="ARBA" id="ARBA00022737"/>
    </source>
</evidence>
<name>A0A834M8W4_RHYFE</name>
<evidence type="ECO:0000256" key="3">
    <source>
        <dbReference type="ARBA" id="ARBA00013222"/>
    </source>
</evidence>
<dbReference type="FunFam" id="3.10.180.10:FF:000001">
    <property type="entry name" value="4-hydroxyphenylpyruvate dioxygenase"/>
    <property type="match status" value="1"/>
</dbReference>
<dbReference type="OrthoDB" id="414569at2759"/>